<evidence type="ECO:0000256" key="1">
    <source>
        <dbReference type="SAM" id="MobiDB-lite"/>
    </source>
</evidence>
<sequence>MLLPRVCHSAARIRFKTLVLAFHATNGSGPAYIQDMIKTYTPARPLRSASTNWLAAPLTERIAEALRTRDCSLSSLPNGGTTSPSTSGQLKASTSSDAD</sequence>
<gene>
    <name evidence="2" type="ORF">JOB18_006146</name>
</gene>
<dbReference type="EMBL" id="JAGKHQ010000018">
    <property type="protein sequence ID" value="KAG7485248.1"/>
    <property type="molecule type" value="Genomic_DNA"/>
</dbReference>
<reference evidence="2 3" key="1">
    <citation type="journal article" date="2021" name="Sci. Rep.">
        <title>Chromosome anchoring in Senegalese sole (Solea senegalensis) reveals sex-associated markers and genome rearrangements in flatfish.</title>
        <authorList>
            <person name="Guerrero-Cozar I."/>
            <person name="Gomez-Garrido J."/>
            <person name="Berbel C."/>
            <person name="Martinez-Blanch J.F."/>
            <person name="Alioto T."/>
            <person name="Claros M.G."/>
            <person name="Gagnaire P.A."/>
            <person name="Manchado M."/>
        </authorList>
    </citation>
    <scope>NUCLEOTIDE SEQUENCE [LARGE SCALE GENOMIC DNA]</scope>
    <source>
        <strain evidence="2">Sse05_10M</strain>
    </source>
</reference>
<feature type="region of interest" description="Disordered" evidence="1">
    <location>
        <begin position="73"/>
        <end position="99"/>
    </location>
</feature>
<accession>A0AAV6Q6K9</accession>
<evidence type="ECO:0000313" key="3">
    <source>
        <dbReference type="Proteomes" id="UP000693946"/>
    </source>
</evidence>
<comment type="caution">
    <text evidence="2">The sequence shown here is derived from an EMBL/GenBank/DDBJ whole genome shotgun (WGS) entry which is preliminary data.</text>
</comment>
<keyword evidence="3" id="KW-1185">Reference proteome</keyword>
<dbReference type="AlphaFoldDB" id="A0AAV6Q6K9"/>
<organism evidence="2 3">
    <name type="scientific">Solea senegalensis</name>
    <name type="common">Senegalese sole</name>
    <dbReference type="NCBI Taxonomy" id="28829"/>
    <lineage>
        <taxon>Eukaryota</taxon>
        <taxon>Metazoa</taxon>
        <taxon>Chordata</taxon>
        <taxon>Craniata</taxon>
        <taxon>Vertebrata</taxon>
        <taxon>Euteleostomi</taxon>
        <taxon>Actinopterygii</taxon>
        <taxon>Neopterygii</taxon>
        <taxon>Teleostei</taxon>
        <taxon>Neoteleostei</taxon>
        <taxon>Acanthomorphata</taxon>
        <taxon>Carangaria</taxon>
        <taxon>Pleuronectiformes</taxon>
        <taxon>Pleuronectoidei</taxon>
        <taxon>Soleidae</taxon>
        <taxon>Solea</taxon>
    </lineage>
</organism>
<evidence type="ECO:0000313" key="2">
    <source>
        <dbReference type="EMBL" id="KAG7485248.1"/>
    </source>
</evidence>
<name>A0AAV6Q6K9_SOLSE</name>
<proteinExistence type="predicted"/>
<dbReference type="Proteomes" id="UP000693946">
    <property type="component" value="Linkage Group LG6"/>
</dbReference>
<protein>
    <submittedName>
        <fullName evidence="2">Uncharacterized protein</fullName>
    </submittedName>
</protein>